<dbReference type="InterPro" id="IPR027858">
    <property type="entry name" value="BRAWNIN"/>
</dbReference>
<evidence type="ECO:0000256" key="3">
    <source>
        <dbReference type="ARBA" id="ARBA00022792"/>
    </source>
</evidence>
<dbReference type="GO" id="GO:0005743">
    <property type="term" value="C:mitochondrial inner membrane"/>
    <property type="evidence" value="ECO:0007669"/>
    <property type="project" value="UniProtKB-SubCell"/>
</dbReference>
<keyword evidence="9" id="KW-1185">Reference proteome</keyword>
<comment type="subcellular location">
    <subcellularLocation>
        <location evidence="1">Mitochondrion inner membrane</location>
        <topology evidence="1">Single-pass membrane protein</topology>
    </subcellularLocation>
</comment>
<dbReference type="EMBL" id="JBBPFD010000059">
    <property type="protein sequence ID" value="KAK7880683.1"/>
    <property type="molecule type" value="Genomic_DNA"/>
</dbReference>
<evidence type="ECO:0000256" key="2">
    <source>
        <dbReference type="ARBA" id="ARBA00022692"/>
    </source>
</evidence>
<keyword evidence="3" id="KW-0999">Mitochondrion inner membrane</keyword>
<keyword evidence="5" id="KW-0496">Mitochondrion</keyword>
<evidence type="ECO:0000256" key="4">
    <source>
        <dbReference type="ARBA" id="ARBA00022989"/>
    </source>
</evidence>
<evidence type="ECO:0000256" key="1">
    <source>
        <dbReference type="ARBA" id="ARBA00004434"/>
    </source>
</evidence>
<keyword evidence="4" id="KW-1133">Transmembrane helix</keyword>
<keyword evidence="6" id="KW-0472">Membrane</keyword>
<evidence type="ECO:0000313" key="8">
    <source>
        <dbReference type="EMBL" id="KAK7880683.1"/>
    </source>
</evidence>
<reference evidence="9" key="1">
    <citation type="submission" date="2024-04" db="EMBL/GenBank/DDBJ databases">
        <title>Salinicola lusitanus LLJ914,a marine bacterium isolated from the Okinawa Trough.</title>
        <authorList>
            <person name="Li J."/>
        </authorList>
    </citation>
    <scope>NUCLEOTIDE SEQUENCE [LARGE SCALE GENOMIC DNA]</scope>
</reference>
<protein>
    <submittedName>
        <fullName evidence="8">Uncharacterized protein</fullName>
    </submittedName>
</protein>
<name>A0AAW0MQS5_9GOBI</name>
<dbReference type="PANTHER" id="PTHR28492:SF1">
    <property type="entry name" value="UBIQUINOL-CYTOCHROME-C REDUCTASE COMPLEX ASSEMBLY FACTOR 6"/>
    <property type="match status" value="1"/>
</dbReference>
<dbReference type="PANTHER" id="PTHR28492">
    <property type="entry name" value="HYPOTHETICAL PROTEIN LOC691921"/>
    <property type="match status" value="1"/>
</dbReference>
<comment type="caution">
    <text evidence="8">The sequence shown here is derived from an EMBL/GenBank/DDBJ whole genome shotgun (WGS) entry which is preliminary data.</text>
</comment>
<gene>
    <name evidence="8" type="ORF">WMY93_032681</name>
</gene>
<evidence type="ECO:0000313" key="9">
    <source>
        <dbReference type="Proteomes" id="UP001460270"/>
    </source>
</evidence>
<dbReference type="Pfam" id="PF14990">
    <property type="entry name" value="DUF4516"/>
    <property type="match status" value="1"/>
</dbReference>
<organism evidence="8 9">
    <name type="scientific">Mugilogobius chulae</name>
    <name type="common">yellowstripe goby</name>
    <dbReference type="NCBI Taxonomy" id="88201"/>
    <lineage>
        <taxon>Eukaryota</taxon>
        <taxon>Metazoa</taxon>
        <taxon>Chordata</taxon>
        <taxon>Craniata</taxon>
        <taxon>Vertebrata</taxon>
        <taxon>Euteleostomi</taxon>
        <taxon>Actinopterygii</taxon>
        <taxon>Neopterygii</taxon>
        <taxon>Teleostei</taxon>
        <taxon>Neoteleostei</taxon>
        <taxon>Acanthomorphata</taxon>
        <taxon>Gobiaria</taxon>
        <taxon>Gobiiformes</taxon>
        <taxon>Gobioidei</taxon>
        <taxon>Gobiidae</taxon>
        <taxon>Gobionellinae</taxon>
        <taxon>Mugilogobius</taxon>
    </lineage>
</organism>
<dbReference type="AlphaFoldDB" id="A0AAW0MQS5"/>
<evidence type="ECO:0000256" key="7">
    <source>
        <dbReference type="ARBA" id="ARBA00044944"/>
    </source>
</evidence>
<evidence type="ECO:0000256" key="5">
    <source>
        <dbReference type="ARBA" id="ARBA00023128"/>
    </source>
</evidence>
<evidence type="ECO:0000256" key="6">
    <source>
        <dbReference type="ARBA" id="ARBA00023136"/>
    </source>
</evidence>
<comment type="similarity">
    <text evidence="7">Belongs to the UQCC6 family.</text>
</comment>
<keyword evidence="2" id="KW-0812">Transmembrane</keyword>
<proteinExistence type="inferred from homology"/>
<accession>A0AAW0MQS5</accession>
<dbReference type="Proteomes" id="UP001460270">
    <property type="component" value="Unassembled WGS sequence"/>
</dbReference>
<dbReference type="GO" id="GO:0034551">
    <property type="term" value="P:mitochondrial respiratory chain complex III assembly"/>
    <property type="evidence" value="ECO:0007669"/>
    <property type="project" value="InterPro"/>
</dbReference>
<sequence>MPAGVSWPRYIRMFLTLLSVSLFQPSSWSFLLKLCKMPAGVSWPRYMRMFVASVLSMFAGAQMVHQYYLPDLSVPEIPPKPGELKTELRGYKLREEARATLEKIKNEQKLD</sequence>